<dbReference type="PROSITE" id="PS50122">
    <property type="entry name" value="CHEB"/>
    <property type="match status" value="1"/>
</dbReference>
<dbReference type="AlphaFoldDB" id="A0A7C2K3L2"/>
<organism evidence="6">
    <name type="scientific">Schlesneria paludicola</name>
    <dbReference type="NCBI Taxonomy" id="360056"/>
    <lineage>
        <taxon>Bacteria</taxon>
        <taxon>Pseudomonadati</taxon>
        <taxon>Planctomycetota</taxon>
        <taxon>Planctomycetia</taxon>
        <taxon>Planctomycetales</taxon>
        <taxon>Planctomycetaceae</taxon>
        <taxon>Schlesneria</taxon>
    </lineage>
</organism>
<feature type="active site" evidence="4">
    <location>
        <position position="137"/>
    </location>
</feature>
<dbReference type="GO" id="GO:0006935">
    <property type="term" value="P:chemotaxis"/>
    <property type="evidence" value="ECO:0007669"/>
    <property type="project" value="UniProtKB-UniRule"/>
</dbReference>
<comment type="catalytic activity">
    <reaction evidence="3">
        <text>[protein]-L-glutamate 5-O-methyl ester + H2O = L-glutamyl-[protein] + methanol + H(+)</text>
        <dbReference type="Rhea" id="RHEA:23236"/>
        <dbReference type="Rhea" id="RHEA-COMP:10208"/>
        <dbReference type="Rhea" id="RHEA-COMP:10311"/>
        <dbReference type="ChEBI" id="CHEBI:15377"/>
        <dbReference type="ChEBI" id="CHEBI:15378"/>
        <dbReference type="ChEBI" id="CHEBI:17790"/>
        <dbReference type="ChEBI" id="CHEBI:29973"/>
        <dbReference type="ChEBI" id="CHEBI:82795"/>
        <dbReference type="EC" id="3.1.1.61"/>
    </reaction>
</comment>
<dbReference type="Gene3D" id="3.40.50.180">
    <property type="entry name" value="Methylesterase CheB, C-terminal domain"/>
    <property type="match status" value="1"/>
</dbReference>
<evidence type="ECO:0000256" key="4">
    <source>
        <dbReference type="PROSITE-ProRule" id="PRU00050"/>
    </source>
</evidence>
<dbReference type="SUPFAM" id="SSF52738">
    <property type="entry name" value="Methylesterase CheB, C-terminal domain"/>
    <property type="match status" value="1"/>
</dbReference>
<dbReference type="EMBL" id="DSOK01000458">
    <property type="protein sequence ID" value="HEN17101.1"/>
    <property type="molecule type" value="Genomic_DNA"/>
</dbReference>
<evidence type="ECO:0000259" key="5">
    <source>
        <dbReference type="PROSITE" id="PS50122"/>
    </source>
</evidence>
<dbReference type="GO" id="GO:0008984">
    <property type="term" value="F:protein-glutamate methylesterase activity"/>
    <property type="evidence" value="ECO:0007669"/>
    <property type="project" value="UniProtKB-EC"/>
</dbReference>
<protein>
    <recommendedName>
        <fullName evidence="2">protein-glutamate methylesterase</fullName>
        <ecNumber evidence="2">3.1.1.61</ecNumber>
    </recommendedName>
</protein>
<proteinExistence type="predicted"/>
<feature type="active site" evidence="4">
    <location>
        <position position="41"/>
    </location>
</feature>
<gene>
    <name evidence="6" type="ORF">ENQ76_16705</name>
</gene>
<dbReference type="PANTHER" id="PTHR42872">
    <property type="entry name" value="PROTEIN-GLUTAMATE METHYLESTERASE/PROTEIN-GLUTAMINE GLUTAMINASE"/>
    <property type="match status" value="1"/>
</dbReference>
<evidence type="ECO:0000313" key="6">
    <source>
        <dbReference type="EMBL" id="HEN17101.1"/>
    </source>
</evidence>
<dbReference type="CDD" id="cd16432">
    <property type="entry name" value="CheB_Rec"/>
    <property type="match status" value="1"/>
</dbReference>
<name>A0A7C2K3L2_9PLAN</name>
<evidence type="ECO:0000256" key="1">
    <source>
        <dbReference type="ARBA" id="ARBA00022801"/>
    </source>
</evidence>
<reference evidence="6" key="1">
    <citation type="journal article" date="2020" name="mSystems">
        <title>Genome- and Community-Level Interaction Insights into Carbon Utilization and Element Cycling Functions of Hydrothermarchaeota in Hydrothermal Sediment.</title>
        <authorList>
            <person name="Zhou Z."/>
            <person name="Liu Y."/>
            <person name="Xu W."/>
            <person name="Pan J."/>
            <person name="Luo Z.H."/>
            <person name="Li M."/>
        </authorList>
    </citation>
    <scope>NUCLEOTIDE SEQUENCE [LARGE SCALE GENOMIC DNA]</scope>
    <source>
        <strain evidence="6">SpSt-339</strain>
    </source>
</reference>
<evidence type="ECO:0000256" key="2">
    <source>
        <dbReference type="ARBA" id="ARBA00039140"/>
    </source>
</evidence>
<dbReference type="InterPro" id="IPR035909">
    <property type="entry name" value="CheB_C"/>
</dbReference>
<dbReference type="Pfam" id="PF01339">
    <property type="entry name" value="CheB_methylest"/>
    <property type="match status" value="1"/>
</dbReference>
<dbReference type="InterPro" id="IPR000673">
    <property type="entry name" value="Sig_transdc_resp-reg_Me-estase"/>
</dbReference>
<dbReference type="PANTHER" id="PTHR42872:SF3">
    <property type="entry name" value="PROTEIN-GLUTAMATE METHYLESTERASE_PROTEIN-GLUTAMINE GLUTAMINASE 1"/>
    <property type="match status" value="1"/>
</dbReference>
<feature type="domain" description="CheB-type methylesterase" evidence="5">
    <location>
        <begin position="2"/>
        <end position="188"/>
    </location>
</feature>
<keyword evidence="1 4" id="KW-0378">Hydrolase</keyword>
<keyword evidence="4" id="KW-0145">Chemotaxis</keyword>
<sequence>MTRESFDVLVIGASTGGPQALSRVLAGLPAWFEVPILIVQHMPPRFTAMLADRLARDSGRPCQEASHGDRIGAGQIYLAPGDFHLEIDNNAGQLVTRLTRDAPEHFCRPSVNPLFRTAARHYSAGVLALMLTGMGSDGLEGARCVVQAGGRLIAQDEATSVVWGMPGAVVRHRLAHAVLPLDEIAPMIGRLSPLSEVAR</sequence>
<dbReference type="GO" id="GO:0000156">
    <property type="term" value="F:phosphorelay response regulator activity"/>
    <property type="evidence" value="ECO:0007669"/>
    <property type="project" value="InterPro"/>
</dbReference>
<feature type="active site" evidence="4">
    <location>
        <position position="14"/>
    </location>
</feature>
<evidence type="ECO:0000256" key="3">
    <source>
        <dbReference type="ARBA" id="ARBA00048267"/>
    </source>
</evidence>
<dbReference type="EC" id="3.1.1.61" evidence="2"/>
<dbReference type="GO" id="GO:0005737">
    <property type="term" value="C:cytoplasm"/>
    <property type="evidence" value="ECO:0007669"/>
    <property type="project" value="InterPro"/>
</dbReference>
<accession>A0A7C2K3L2</accession>
<comment type="caution">
    <text evidence="6">The sequence shown here is derived from an EMBL/GenBank/DDBJ whole genome shotgun (WGS) entry which is preliminary data.</text>
</comment>